<dbReference type="PANTHER" id="PTHR13096:SF9">
    <property type="entry name" value="BIFUNCTIONAL LYSINE-SPECIFIC DEMETHYLASE AND HISTIDYL-HYDROXYLASE"/>
    <property type="match status" value="1"/>
</dbReference>
<accession>A0ABP7CU31</accession>
<proteinExistence type="predicted"/>
<gene>
    <name evidence="5" type="ORF">GCM10022204_07400</name>
</gene>
<dbReference type="InterPro" id="IPR003347">
    <property type="entry name" value="JmjC_dom"/>
</dbReference>
<evidence type="ECO:0000313" key="6">
    <source>
        <dbReference type="Proteomes" id="UP001500051"/>
    </source>
</evidence>
<dbReference type="RefSeq" id="WP_344810921.1">
    <property type="nucleotide sequence ID" value="NZ_BAAAYX010000002.1"/>
</dbReference>
<dbReference type="Proteomes" id="UP001500051">
    <property type="component" value="Unassembled WGS sequence"/>
</dbReference>
<evidence type="ECO:0000313" key="5">
    <source>
        <dbReference type="EMBL" id="GAA3694151.1"/>
    </source>
</evidence>
<evidence type="ECO:0000256" key="2">
    <source>
        <dbReference type="ARBA" id="ARBA00022723"/>
    </source>
</evidence>
<keyword evidence="2" id="KW-0479">Metal-binding</keyword>
<keyword evidence="3" id="KW-0408">Iron</keyword>
<dbReference type="Pfam" id="PF08007">
    <property type="entry name" value="JmjC_2"/>
    <property type="match status" value="1"/>
</dbReference>
<evidence type="ECO:0000256" key="3">
    <source>
        <dbReference type="ARBA" id="ARBA00023004"/>
    </source>
</evidence>
<reference evidence="6" key="1">
    <citation type="journal article" date="2019" name="Int. J. Syst. Evol. Microbiol.">
        <title>The Global Catalogue of Microorganisms (GCM) 10K type strain sequencing project: providing services to taxonomists for standard genome sequencing and annotation.</title>
        <authorList>
            <consortium name="The Broad Institute Genomics Platform"/>
            <consortium name="The Broad Institute Genome Sequencing Center for Infectious Disease"/>
            <person name="Wu L."/>
            <person name="Ma J."/>
        </authorList>
    </citation>
    <scope>NUCLEOTIDE SEQUENCE [LARGE SCALE GENOMIC DNA]</scope>
    <source>
        <strain evidence="6">JCM 16548</strain>
    </source>
</reference>
<name>A0ABP7CU31_9ACTN</name>
<dbReference type="PANTHER" id="PTHR13096">
    <property type="entry name" value="MINA53 MYC INDUCED NUCLEAR ANTIGEN"/>
    <property type="match status" value="1"/>
</dbReference>
<sequence length="423" mass="44742">MVALTVAPTAGLMAAQTAASSPQTPALARLIGIDVEEFAREYWGRQALLTPAGAATTGSGFADLLDADAVDELVSERGLRTPFLRVARDGSTLADASFTAPGGVGASIGDQVSDDQLVRLFADGATMVLQALHRVWPPVLAFTQQLAADLGHPVQANAYVTPPQNQGFSNHYDVHDVFVLQVTGEKRWVIHAPVHASPLRHQPWTDRRRSVERRAAETPLIDTVLRPGDVLYLPRGFLHAATALGGVSTHLTLGVHTWTRYGVAEQLIQHALRTVAGDPEARSSLPLGVDVADPTALVAEVELVREKLVDALENTEIDAVAAAFAPLARAGQRAAPVGPLRQLRAADELTDDTPVTVRAHLAGTLHERPDGGLTISGRGGQTTVTAAEREAFLDWWKIGSGTAGELGIGLARRLLLTGLAVAG</sequence>
<evidence type="ECO:0000259" key="4">
    <source>
        <dbReference type="PROSITE" id="PS51184"/>
    </source>
</evidence>
<evidence type="ECO:0000256" key="1">
    <source>
        <dbReference type="ARBA" id="ARBA00001954"/>
    </source>
</evidence>
<comment type="cofactor">
    <cofactor evidence="1">
        <name>Fe(2+)</name>
        <dbReference type="ChEBI" id="CHEBI:29033"/>
    </cofactor>
</comment>
<dbReference type="Gene3D" id="2.60.120.650">
    <property type="entry name" value="Cupin"/>
    <property type="match status" value="1"/>
</dbReference>
<organism evidence="5 6">
    <name type="scientific">Microlunatus aurantiacus</name>
    <dbReference type="NCBI Taxonomy" id="446786"/>
    <lineage>
        <taxon>Bacteria</taxon>
        <taxon>Bacillati</taxon>
        <taxon>Actinomycetota</taxon>
        <taxon>Actinomycetes</taxon>
        <taxon>Propionibacteriales</taxon>
        <taxon>Propionibacteriaceae</taxon>
        <taxon>Microlunatus</taxon>
    </lineage>
</organism>
<dbReference type="PROSITE" id="PS51184">
    <property type="entry name" value="JMJC"/>
    <property type="match status" value="1"/>
</dbReference>
<protein>
    <recommendedName>
        <fullName evidence="4">JmjC domain-containing protein</fullName>
    </recommendedName>
</protein>
<dbReference type="EMBL" id="BAAAYX010000002">
    <property type="protein sequence ID" value="GAA3694151.1"/>
    <property type="molecule type" value="Genomic_DNA"/>
</dbReference>
<comment type="caution">
    <text evidence="5">The sequence shown here is derived from an EMBL/GenBank/DDBJ whole genome shotgun (WGS) entry which is preliminary data.</text>
</comment>
<feature type="domain" description="JmjC" evidence="4">
    <location>
        <begin position="124"/>
        <end position="272"/>
    </location>
</feature>
<keyword evidence="6" id="KW-1185">Reference proteome</keyword>
<dbReference type="SMART" id="SM00558">
    <property type="entry name" value="JmjC"/>
    <property type="match status" value="1"/>
</dbReference>
<dbReference type="InterPro" id="IPR039994">
    <property type="entry name" value="NO66-like"/>
</dbReference>
<dbReference type="SUPFAM" id="SSF51197">
    <property type="entry name" value="Clavaminate synthase-like"/>
    <property type="match status" value="1"/>
</dbReference>